<keyword evidence="1" id="KW-0175">Coiled coil</keyword>
<feature type="coiled-coil region" evidence="1">
    <location>
        <begin position="736"/>
        <end position="763"/>
    </location>
</feature>
<evidence type="ECO:0000259" key="2">
    <source>
        <dbReference type="Pfam" id="PF13476"/>
    </source>
</evidence>
<dbReference type="GO" id="GO:0004527">
    <property type="term" value="F:exonuclease activity"/>
    <property type="evidence" value="ECO:0007669"/>
    <property type="project" value="UniProtKB-KW"/>
</dbReference>
<accession>A0A2D2LT74</accession>
<feature type="coiled-coil region" evidence="1">
    <location>
        <begin position="992"/>
        <end position="1088"/>
    </location>
</feature>
<organism evidence="3 4">
    <name type="scientific">Faucicola osloensis</name>
    <name type="common">Moraxella osloensis</name>
    <dbReference type="NCBI Taxonomy" id="34062"/>
    <lineage>
        <taxon>Bacteria</taxon>
        <taxon>Pseudomonadati</taxon>
        <taxon>Pseudomonadota</taxon>
        <taxon>Gammaproteobacteria</taxon>
        <taxon>Moraxellales</taxon>
        <taxon>Moraxellaceae</taxon>
        <taxon>Faucicola</taxon>
    </lineage>
</organism>
<sequence>MRILKLRFQNLNSLQGEWEIDFRHAAYADEGIFAITGSTGAGKSTILDAICLALYGATPRLGEITQSKNDLMSRHTGECLSEVIFATKSGSYRCTWLQKRARKNPEGNLQSPTHEIAPFTDDAADLPPLETQTRKTRKLVAEFTGMDFDRFTRAMLLAQGSFAAFLQANSDERSNLLEEITGTEIYGDISRKVHEFKTQSDAELKTLTDRLSGMTVLSDEEVQSLTSQKNALVDIVNQTKTAMTKIESDKLWRQNLDAYTHQIHKLEHEARDLAEQESQFAPQKTRLQRALKALEVSGDIKKLDYQRDLLSAQLSELASYEHQLPTAEHNYQLAQKNQDERQAQAQQTETDWQQAQPLLNQVRKLDTTLGQKNQYAQEIAQQLSQLSEQLAHNAQSIDTQQQQLVSQQVEREQLIQAQQQIPHATTLPQTLASLTQLQETSQTLSEQLQVLVSQQQQLQGDFQRNEQQASAIKSQLTQLQSQISEHRQKLESQTSQLYHLTQGQSAAALRQQVETYWQTDQQLAAMQSDVQTWQTNLQHYQQFVQQLADGQTQLAQIASQRLTSEQQQQAAEQTVELLNRNLILLAKIQDLTEERDKLRHGEPCPLCGSTAHPFATHQPYTPDDTEQQLAIAKQRLDDSNRQLQQLLLEEHALTNSQQQRNENLQHLQAHNQRLLNQLQLASQHLIHAKPVQQAIEALPSVTTPNADNNIAHQVLQTLTTLIQTEKTNNQQSLVALQESLMQIEAVQSEQQQTQQRLATLTEQYHDVLQQQTMLQNQQQHRQDRIRDIDAQQLVIAEKQHQLIQRIDTLLMPFATRERTFSFAPTQDVNAQLNQHIDTLAQLLQHYQGLETKLSHINDTITGIEQALTRLLADQQHLTQNQHQVRQRQQALAQEISELQAQRYALFGEQAVDIVSHALIQAKNQALQDYQTSQTAFHEQLSQLQILQQQIASLTTSTTQLKTAQQTLQADIQQRFATLGFVDDADYRAAVLVDTERERLQQLANQLHDSQQRNHNLLSEAKRIQQQLLNHPQTALSVEQLLDALGQLQQQFSEQQKQLGAVEQQLAANEALKQNQQQLLDAINQQRNHTEEWKVLHQLIGSSDGKKFRNFAQGLTFNIMVAHANEQLKKMSDRYLLIADSEQPLMLNVMDNYQGGQIRTSKNLSGGESFIISLSLALGLSNMASHRMQVDSLFLDEGFGTLDEEALDVALDTLTNLQQSGKLIGVISHIQALKDRISSQIQVVPQTGGISKIIGAGITKIS</sequence>
<evidence type="ECO:0000313" key="4">
    <source>
        <dbReference type="Proteomes" id="UP000229340"/>
    </source>
</evidence>
<keyword evidence="3" id="KW-0269">Exonuclease</keyword>
<dbReference type="Pfam" id="PF13558">
    <property type="entry name" value="SbcC_Walker_B"/>
    <property type="match status" value="1"/>
</dbReference>
<proteinExistence type="predicted"/>
<dbReference type="Pfam" id="PF13476">
    <property type="entry name" value="AAA_23"/>
    <property type="match status" value="1"/>
</dbReference>
<keyword evidence="3" id="KW-0540">Nuclease</keyword>
<dbReference type="Proteomes" id="UP000229340">
    <property type="component" value="Chromosome"/>
</dbReference>
<feature type="coiled-coil region" evidence="1">
    <location>
        <begin position="397"/>
        <end position="496"/>
    </location>
</feature>
<dbReference type="GO" id="GO:0016887">
    <property type="term" value="F:ATP hydrolysis activity"/>
    <property type="evidence" value="ECO:0007669"/>
    <property type="project" value="InterPro"/>
</dbReference>
<name>A0A2D2LT74_FAUOS</name>
<keyword evidence="3" id="KW-0378">Hydrolase</keyword>
<dbReference type="GO" id="GO:0006302">
    <property type="term" value="P:double-strand break repair"/>
    <property type="evidence" value="ECO:0007669"/>
    <property type="project" value="InterPro"/>
</dbReference>
<dbReference type="AlphaFoldDB" id="A0A2D2LT74"/>
<feature type="coiled-coil region" evidence="1">
    <location>
        <begin position="629"/>
        <end position="684"/>
    </location>
</feature>
<evidence type="ECO:0000313" key="3">
    <source>
        <dbReference type="EMBL" id="ATR78238.1"/>
    </source>
</evidence>
<feature type="domain" description="Rad50/SbcC-type AAA" evidence="2">
    <location>
        <begin position="5"/>
        <end position="266"/>
    </location>
</feature>
<dbReference type="Gene3D" id="3.40.50.300">
    <property type="entry name" value="P-loop containing nucleotide triphosphate hydrolases"/>
    <property type="match status" value="2"/>
</dbReference>
<evidence type="ECO:0000256" key="1">
    <source>
        <dbReference type="SAM" id="Coils"/>
    </source>
</evidence>
<dbReference type="EMBL" id="CP024443">
    <property type="protein sequence ID" value="ATR78238.1"/>
    <property type="molecule type" value="Genomic_DNA"/>
</dbReference>
<dbReference type="InterPro" id="IPR038729">
    <property type="entry name" value="Rad50/SbcC_AAA"/>
</dbReference>
<reference evidence="4" key="1">
    <citation type="submission" date="2017-11" db="EMBL/GenBank/DDBJ databases">
        <title>Complete genome sequence of Moraxella osloensis NP7 isolated from human skin.</title>
        <authorList>
            <person name="Lee K."/>
            <person name="Lim J.Y."/>
            <person name="Hwang I."/>
        </authorList>
    </citation>
    <scope>NUCLEOTIDE SEQUENCE [LARGE SCALE GENOMIC DNA]</scope>
    <source>
        <strain evidence="4">NP7</strain>
    </source>
</reference>
<dbReference type="SUPFAM" id="SSF52540">
    <property type="entry name" value="P-loop containing nucleoside triphosphate hydrolases"/>
    <property type="match status" value="3"/>
</dbReference>
<protein>
    <submittedName>
        <fullName evidence="3">Exonuclease</fullName>
    </submittedName>
</protein>
<dbReference type="PANTHER" id="PTHR32114">
    <property type="entry name" value="ABC TRANSPORTER ABCH.3"/>
    <property type="match status" value="1"/>
</dbReference>
<dbReference type="STRING" id="34062.AXE82_09395"/>
<dbReference type="RefSeq" id="WP_100269572.1">
    <property type="nucleotide sequence ID" value="NZ_CP024443.1"/>
</dbReference>
<dbReference type="PANTHER" id="PTHR32114:SF2">
    <property type="entry name" value="ABC TRANSPORTER ABCH.3"/>
    <property type="match status" value="1"/>
</dbReference>
<dbReference type="InterPro" id="IPR027417">
    <property type="entry name" value="P-loop_NTPase"/>
</dbReference>
<gene>
    <name evidence="3" type="ORF">NP7_02520</name>
</gene>